<evidence type="ECO:0000313" key="2">
    <source>
        <dbReference type="Proteomes" id="UP000032101"/>
    </source>
</evidence>
<name>A0A0D0PLU3_PSEFL</name>
<dbReference type="EMBL" id="JXNZ01000001">
    <property type="protein sequence ID" value="KIQ61477.1"/>
    <property type="molecule type" value="Genomic_DNA"/>
</dbReference>
<dbReference type="RefSeq" id="WP_042727827.1">
    <property type="nucleotide sequence ID" value="NZ_JXNZ01000001.1"/>
</dbReference>
<sequence>MEEKPNYIEDAVSIAIGSQLALLSFPFLRYSIVPISRGRERWLGADAKLLSGKRFLPFYMQFKRPFAHTVPSRAQIIKDRNRLSPKLSTAPRTLFFSLQDKLKHQKDFQHNVLYRLRKKLLAQNRGDAAYVCPLFLDRQTYFLHSHMAGILRWAQSWPSRPYNRQYLPITNASGSTISLPNIPVLSEHISIPPHELVTTAAHKYSFTESGDEVCFHSPKHLPEGSFLFHHWLGGLISSARSEDRLTALGDSRRDLEELVSVALGENQQEFELPKDPSLAWFVWGEYLGRHYAIEQYAVVAHEP</sequence>
<proteinExistence type="predicted"/>
<gene>
    <name evidence="1" type="ORF">RL74_00240</name>
</gene>
<dbReference type="PATRIC" id="fig|294.124.peg.49"/>
<organism evidence="1 2">
    <name type="scientific">Pseudomonas fluorescens</name>
    <dbReference type="NCBI Taxonomy" id="294"/>
    <lineage>
        <taxon>Bacteria</taxon>
        <taxon>Pseudomonadati</taxon>
        <taxon>Pseudomonadota</taxon>
        <taxon>Gammaproteobacteria</taxon>
        <taxon>Pseudomonadales</taxon>
        <taxon>Pseudomonadaceae</taxon>
        <taxon>Pseudomonas</taxon>
    </lineage>
</organism>
<comment type="caution">
    <text evidence="1">The sequence shown here is derived from an EMBL/GenBank/DDBJ whole genome shotgun (WGS) entry which is preliminary data.</text>
</comment>
<dbReference type="Proteomes" id="UP000032101">
    <property type="component" value="Unassembled WGS sequence"/>
</dbReference>
<dbReference type="AlphaFoldDB" id="A0A0D0PLU3"/>
<dbReference type="OrthoDB" id="1491455at2"/>
<protein>
    <submittedName>
        <fullName evidence="1">Uncharacterized protein</fullName>
    </submittedName>
</protein>
<accession>A0A0D0PLU3</accession>
<reference evidence="1 2" key="1">
    <citation type="submission" date="2015-01" db="EMBL/GenBank/DDBJ databases">
        <title>Draft Genome Sequence of the Biocontrol and Plant Growth-Promoting Rhizobacteria (PGPR) Pseudomonas fluorescens UM270.</title>
        <authorList>
            <person name="Hernandez-Salmeron J.E."/>
            <person name="Santoyo G."/>
            <person name="Moreno-Hagelsieb G."/>
            <person name="Hernandez-Leon R."/>
        </authorList>
    </citation>
    <scope>NUCLEOTIDE SEQUENCE [LARGE SCALE GENOMIC DNA]</scope>
    <source>
        <strain evidence="1 2">UM270</strain>
    </source>
</reference>
<evidence type="ECO:0000313" key="1">
    <source>
        <dbReference type="EMBL" id="KIQ61477.1"/>
    </source>
</evidence>